<feature type="region of interest" description="Disordered" evidence="2">
    <location>
        <begin position="383"/>
        <end position="404"/>
    </location>
</feature>
<reference evidence="3 4" key="1">
    <citation type="submission" date="2014-06" db="EMBL/GenBank/DDBJ databases">
        <authorList>
            <person name="Swart Estienne"/>
        </authorList>
    </citation>
    <scope>NUCLEOTIDE SEQUENCE [LARGE SCALE GENOMIC DNA]</scope>
    <source>
        <strain evidence="3 4">130c</strain>
    </source>
</reference>
<dbReference type="AlphaFoldDB" id="A0A077ZPK5"/>
<feature type="compositionally biased region" description="Basic residues" evidence="2">
    <location>
        <begin position="168"/>
        <end position="177"/>
    </location>
</feature>
<protein>
    <submittedName>
        <fullName evidence="3">Uncharacterized protein</fullName>
    </submittedName>
</protein>
<sequence length="595" mass="69004">MNVQDQSKFSFSQLNDIQKQLQNNQTQINSPVSRQSVQLQKMNTQNRRDQFGQKNQLIKSRINMISGSNLEIVDQSSEEREEQQTDSKTNVNSSQVIKINNNKEKPLPPIQQQQQEVSVDKQSRKILEKSLGQLNQLVYSPYQIEDSSTSQIVLNQILQGEIRNKFRAKKRQNTRQHQKLENPPQELKTQVDHLRTTFNNRKASQQNMNLTKDPFEPYSSSNKAQQNKKFSFHDMQLSPGNLKSKNKLETYANNTQTTGFGLNQSDYGRDRNKSNVFTVHPLSSAGSSASNMYNNLRVTSQQFGSQSMSQQEYIKELERKLQQANERIMHLSQHKKKSSSKLNVFTSPKRVIAKNSVDHGSLAHIEQYLINRINNNSQMPVDEVQTERIDSKQFQEPEAEDKNDDFLSLASEKKEMIQQTVSNDSNLSNRNTKISSRVQPTRIEQFTQTRENQQTDKDIQCNMQSTFRRKQTNIIHQLSGFKENNLSFDASQTASREQELQQQVLVLNQQVEFLKDMVVKKDRDMRLYYNEIQVQKSKYESELTIMRDQQELMEQQLLKHLTGGIPNPLTINLNSSAQNTLRSSIQSIEQHQLRQ</sequence>
<organism evidence="3 4">
    <name type="scientific">Stylonychia lemnae</name>
    <name type="common">Ciliate</name>
    <dbReference type="NCBI Taxonomy" id="5949"/>
    <lineage>
        <taxon>Eukaryota</taxon>
        <taxon>Sar</taxon>
        <taxon>Alveolata</taxon>
        <taxon>Ciliophora</taxon>
        <taxon>Intramacronucleata</taxon>
        <taxon>Spirotrichea</taxon>
        <taxon>Stichotrichia</taxon>
        <taxon>Sporadotrichida</taxon>
        <taxon>Oxytrichidae</taxon>
        <taxon>Stylonychinae</taxon>
        <taxon>Stylonychia</taxon>
    </lineage>
</organism>
<evidence type="ECO:0000256" key="2">
    <source>
        <dbReference type="SAM" id="MobiDB-lite"/>
    </source>
</evidence>
<feature type="compositionally biased region" description="Polar residues" evidence="2">
    <location>
        <begin position="200"/>
        <end position="210"/>
    </location>
</feature>
<feature type="region of interest" description="Disordered" evidence="2">
    <location>
        <begin position="419"/>
        <end position="441"/>
    </location>
</feature>
<evidence type="ECO:0000256" key="1">
    <source>
        <dbReference type="SAM" id="Coils"/>
    </source>
</evidence>
<accession>A0A077ZPK5</accession>
<keyword evidence="1" id="KW-0175">Coiled coil</keyword>
<gene>
    <name evidence="3" type="primary">Contig12350.g13181</name>
    <name evidence="3" type="ORF">STYLEM_868</name>
</gene>
<feature type="compositionally biased region" description="Polar residues" evidence="2">
    <location>
        <begin position="86"/>
        <end position="96"/>
    </location>
</feature>
<dbReference type="InParanoid" id="A0A077ZPK5"/>
<feature type="region of interest" description="Disordered" evidence="2">
    <location>
        <begin position="168"/>
        <end position="188"/>
    </location>
</feature>
<name>A0A077ZPK5_STYLE</name>
<feature type="coiled-coil region" evidence="1">
    <location>
        <begin position="497"/>
        <end position="556"/>
    </location>
</feature>
<dbReference type="EMBL" id="CCKQ01000818">
    <property type="protein sequence ID" value="CDW71917.1"/>
    <property type="molecule type" value="Genomic_DNA"/>
</dbReference>
<keyword evidence="4" id="KW-1185">Reference proteome</keyword>
<feature type="compositionally biased region" description="Basic and acidic residues" evidence="2">
    <location>
        <begin position="385"/>
        <end position="395"/>
    </location>
</feature>
<feature type="region of interest" description="Disordered" evidence="2">
    <location>
        <begin position="74"/>
        <end position="96"/>
    </location>
</feature>
<evidence type="ECO:0000313" key="3">
    <source>
        <dbReference type="EMBL" id="CDW71917.1"/>
    </source>
</evidence>
<dbReference type="Proteomes" id="UP000039865">
    <property type="component" value="Unassembled WGS sequence"/>
</dbReference>
<feature type="coiled-coil region" evidence="1">
    <location>
        <begin position="307"/>
        <end position="334"/>
    </location>
</feature>
<proteinExistence type="predicted"/>
<evidence type="ECO:0000313" key="4">
    <source>
        <dbReference type="Proteomes" id="UP000039865"/>
    </source>
</evidence>
<feature type="region of interest" description="Disordered" evidence="2">
    <location>
        <begin position="200"/>
        <end position="222"/>
    </location>
</feature>